<reference evidence="12 13" key="1">
    <citation type="submission" date="2018-07" db="EMBL/GenBank/DDBJ databases">
        <title>Halomonas montanilacus sp. nov., isolated from Lake Pengyan on Tibetan Plateau.</title>
        <authorList>
            <person name="Lu H."/>
            <person name="Xing P."/>
            <person name="Wu Q."/>
        </authorList>
    </citation>
    <scope>NUCLEOTIDE SEQUENCE [LARGE SCALE GENOMIC DNA]</scope>
    <source>
        <strain evidence="12 13">PYC7W</strain>
    </source>
</reference>
<dbReference type="GO" id="GO:0043022">
    <property type="term" value="F:ribosome binding"/>
    <property type="evidence" value="ECO:0007669"/>
    <property type="project" value="UniProtKB-ARBA"/>
</dbReference>
<feature type="region of interest" description="Disordered" evidence="9">
    <location>
        <begin position="127"/>
        <end position="147"/>
    </location>
</feature>
<comment type="function">
    <text evidence="8">An essential GTPase which binds GTP, GDP and possibly (p)ppGpp with moderate affinity, with high nucleotide exchange rates and a fairly low GTP hydrolysis rate. Plays a role in control of the cell cycle, stress response, ribosome biogenesis and in those bacteria that undergo differentiation, in morphogenesis control.</text>
</comment>
<evidence type="ECO:0000256" key="4">
    <source>
        <dbReference type="ARBA" id="ARBA00022741"/>
    </source>
</evidence>
<dbReference type="GO" id="GO:0000287">
    <property type="term" value="F:magnesium ion binding"/>
    <property type="evidence" value="ECO:0007669"/>
    <property type="project" value="InterPro"/>
</dbReference>
<dbReference type="InterPro" id="IPR006169">
    <property type="entry name" value="GTP1_OBG_dom"/>
</dbReference>
<dbReference type="NCBIfam" id="NF008955">
    <property type="entry name" value="PRK12297.1"/>
    <property type="match status" value="1"/>
</dbReference>
<name>A0A368TQZ5_9GAMM</name>
<dbReference type="InterPro" id="IPR027417">
    <property type="entry name" value="P-loop_NTPase"/>
</dbReference>
<dbReference type="GO" id="GO:0042254">
    <property type="term" value="P:ribosome biogenesis"/>
    <property type="evidence" value="ECO:0007669"/>
    <property type="project" value="UniProtKB-UniRule"/>
</dbReference>
<proteinExistence type="inferred from homology"/>
<keyword evidence="13" id="KW-1185">Reference proteome</keyword>
<keyword evidence="5 8" id="KW-0378">Hydrolase</keyword>
<evidence type="ECO:0000313" key="13">
    <source>
        <dbReference type="Proteomes" id="UP000252405"/>
    </source>
</evidence>
<dbReference type="NCBIfam" id="NF008956">
    <property type="entry name" value="PRK12299.1"/>
    <property type="match status" value="1"/>
</dbReference>
<dbReference type="GO" id="GO:0003924">
    <property type="term" value="F:GTPase activity"/>
    <property type="evidence" value="ECO:0007669"/>
    <property type="project" value="UniProtKB-UniRule"/>
</dbReference>
<evidence type="ECO:0000259" key="10">
    <source>
        <dbReference type="PROSITE" id="PS51710"/>
    </source>
</evidence>
<sequence>MQFVDEASIIVEAGRGGSGCLSFRREKYVPKGGPDGGDGGHGGSVYLVGDDSLNTLIDFKFQRFYQAENGRPGQGRQMSGRAGDDLVVKVPVGTTVIDEDTLEVIVDITEIGQQVLVAQGGRRGLGNIHFKSSTNRAPRKTTTGTEGERRNLRLEMKVMADVGLLGMPNAGKSTLIRSVSAAKPKVADYPFTTLVPNLGVVKLGMHEHFVMADVPGLIEGASDGAGLGLRFLKHLTRTRLLFHVVDMAPFDESDPVEAAEAIIHELGQFSPALAELPRWLVVNKLDLVPEEEREARVAAIVEGLAWEGPVYRISAISGEGTDALVQAAHRWLTERRRLENEDEEAAERERQMRERMEAESVARTEARLGRRRKRKDDDDDDFDDDDYDVEVEYAP</sequence>
<dbReference type="Gene3D" id="3.40.50.300">
    <property type="entry name" value="P-loop containing nucleotide triphosphate hydrolases"/>
    <property type="match status" value="1"/>
</dbReference>
<keyword evidence="6 8" id="KW-0460">Magnesium</keyword>
<comment type="similarity">
    <text evidence="1 8">Belongs to the TRAFAC class OBG-HflX-like GTPase superfamily. OBG GTPase family.</text>
</comment>
<feature type="region of interest" description="Disordered" evidence="9">
    <location>
        <begin position="338"/>
        <end position="395"/>
    </location>
</feature>
<dbReference type="Pfam" id="PF01018">
    <property type="entry name" value="GTP1_OBG"/>
    <property type="match status" value="1"/>
</dbReference>
<feature type="binding site" evidence="8">
    <location>
        <begin position="283"/>
        <end position="286"/>
    </location>
    <ligand>
        <name>GTP</name>
        <dbReference type="ChEBI" id="CHEBI:37565"/>
    </ligand>
</feature>
<dbReference type="PRINTS" id="PR00326">
    <property type="entry name" value="GTP1OBG"/>
</dbReference>
<accession>A0A368TQZ5</accession>
<evidence type="ECO:0000259" key="11">
    <source>
        <dbReference type="PROSITE" id="PS51883"/>
    </source>
</evidence>
<keyword evidence="7 8" id="KW-0342">GTP-binding</keyword>
<dbReference type="Pfam" id="PF01926">
    <property type="entry name" value="MMR_HSR1"/>
    <property type="match status" value="1"/>
</dbReference>
<comment type="caution">
    <text evidence="12">The sequence shown here is derived from an EMBL/GenBank/DDBJ whole genome shotgun (WGS) entry which is preliminary data.</text>
</comment>
<feature type="binding site" evidence="8">
    <location>
        <begin position="314"/>
        <end position="316"/>
    </location>
    <ligand>
        <name>GTP</name>
        <dbReference type="ChEBI" id="CHEBI:37565"/>
    </ligand>
</feature>
<evidence type="ECO:0000256" key="1">
    <source>
        <dbReference type="ARBA" id="ARBA00007699"/>
    </source>
</evidence>
<dbReference type="GO" id="GO:0005737">
    <property type="term" value="C:cytoplasm"/>
    <property type="evidence" value="ECO:0007669"/>
    <property type="project" value="UniProtKB-SubCell"/>
</dbReference>
<dbReference type="InterPro" id="IPR045086">
    <property type="entry name" value="OBG_GTPase"/>
</dbReference>
<dbReference type="Gene3D" id="2.70.210.12">
    <property type="entry name" value="GTP1/OBG domain"/>
    <property type="match status" value="1"/>
</dbReference>
<feature type="binding site" evidence="8">
    <location>
        <begin position="166"/>
        <end position="173"/>
    </location>
    <ligand>
        <name>GTP</name>
        <dbReference type="ChEBI" id="CHEBI:37565"/>
    </ligand>
</feature>
<evidence type="ECO:0000256" key="9">
    <source>
        <dbReference type="SAM" id="MobiDB-lite"/>
    </source>
</evidence>
<dbReference type="HAMAP" id="MF_01454">
    <property type="entry name" value="GTPase_Obg"/>
    <property type="match status" value="1"/>
</dbReference>
<dbReference type="RefSeq" id="WP_114480460.1">
    <property type="nucleotide sequence ID" value="NZ_QPII01000018.1"/>
</dbReference>
<dbReference type="PROSITE" id="PS51883">
    <property type="entry name" value="OBG"/>
    <property type="match status" value="1"/>
</dbReference>
<dbReference type="InterPro" id="IPR036726">
    <property type="entry name" value="GTP1_OBG_dom_sf"/>
</dbReference>
<evidence type="ECO:0000256" key="6">
    <source>
        <dbReference type="ARBA" id="ARBA00022842"/>
    </source>
</evidence>
<feature type="binding site" evidence="8">
    <location>
        <begin position="213"/>
        <end position="216"/>
    </location>
    <ligand>
        <name>GTP</name>
        <dbReference type="ChEBI" id="CHEBI:37565"/>
    </ligand>
</feature>
<comment type="subcellular location">
    <subcellularLocation>
        <location evidence="8">Cytoplasm</location>
    </subcellularLocation>
</comment>
<dbReference type="PROSITE" id="PS51710">
    <property type="entry name" value="G_OBG"/>
    <property type="match status" value="1"/>
</dbReference>
<feature type="binding site" evidence="8">
    <location>
        <begin position="191"/>
        <end position="195"/>
    </location>
    <ligand>
        <name>GTP</name>
        <dbReference type="ChEBI" id="CHEBI:37565"/>
    </ligand>
</feature>
<dbReference type="SUPFAM" id="SSF52540">
    <property type="entry name" value="P-loop containing nucleoside triphosphate hydrolases"/>
    <property type="match status" value="1"/>
</dbReference>
<gene>
    <name evidence="12" type="primary">cgtA</name>
    <name evidence="8" type="synonym">obg</name>
    <name evidence="12" type="ORF">DU505_18430</name>
</gene>
<organism evidence="12 13">
    <name type="scientific">Billgrantia montanilacus</name>
    <dbReference type="NCBI Taxonomy" id="2282305"/>
    <lineage>
        <taxon>Bacteria</taxon>
        <taxon>Pseudomonadati</taxon>
        <taxon>Pseudomonadota</taxon>
        <taxon>Gammaproteobacteria</taxon>
        <taxon>Oceanospirillales</taxon>
        <taxon>Halomonadaceae</taxon>
        <taxon>Billgrantia</taxon>
    </lineage>
</organism>
<dbReference type="NCBIfam" id="TIGR02729">
    <property type="entry name" value="Obg_CgtA"/>
    <property type="match status" value="1"/>
</dbReference>
<dbReference type="SUPFAM" id="SSF82051">
    <property type="entry name" value="Obg GTP-binding protein N-terminal domain"/>
    <property type="match status" value="1"/>
</dbReference>
<keyword evidence="3 8" id="KW-0479">Metal-binding</keyword>
<feature type="compositionally biased region" description="Acidic residues" evidence="9">
    <location>
        <begin position="377"/>
        <end position="395"/>
    </location>
</feature>
<dbReference type="PROSITE" id="PS00905">
    <property type="entry name" value="GTP1_OBG"/>
    <property type="match status" value="1"/>
</dbReference>
<dbReference type="GO" id="GO:0005525">
    <property type="term" value="F:GTP binding"/>
    <property type="evidence" value="ECO:0007669"/>
    <property type="project" value="UniProtKB-UniRule"/>
</dbReference>
<dbReference type="CDD" id="cd01898">
    <property type="entry name" value="Obg"/>
    <property type="match status" value="1"/>
</dbReference>
<feature type="domain" description="Obg" evidence="11">
    <location>
        <begin position="1"/>
        <end position="159"/>
    </location>
</feature>
<dbReference type="PANTHER" id="PTHR11702">
    <property type="entry name" value="DEVELOPMENTALLY REGULATED GTP-BINDING PROTEIN-RELATED"/>
    <property type="match status" value="1"/>
</dbReference>
<evidence type="ECO:0000256" key="8">
    <source>
        <dbReference type="HAMAP-Rule" id="MF_01454"/>
    </source>
</evidence>
<feature type="domain" description="OBG-type G" evidence="10">
    <location>
        <begin position="160"/>
        <end position="333"/>
    </location>
</feature>
<evidence type="ECO:0000256" key="5">
    <source>
        <dbReference type="ARBA" id="ARBA00022801"/>
    </source>
</evidence>
<comment type="cofactor">
    <cofactor evidence="8">
        <name>Mg(2+)</name>
        <dbReference type="ChEBI" id="CHEBI:18420"/>
    </cofactor>
</comment>
<keyword evidence="4 8" id="KW-0547">Nucleotide-binding</keyword>
<dbReference type="InterPro" id="IPR006073">
    <property type="entry name" value="GTP-bd"/>
</dbReference>
<comment type="subunit">
    <text evidence="8">Monomer.</text>
</comment>
<dbReference type="EMBL" id="QPII01000018">
    <property type="protein sequence ID" value="RCV87030.1"/>
    <property type="molecule type" value="Genomic_DNA"/>
</dbReference>
<feature type="binding site" evidence="8">
    <location>
        <position position="173"/>
    </location>
    <ligand>
        <name>Mg(2+)</name>
        <dbReference type="ChEBI" id="CHEBI:18420"/>
    </ligand>
</feature>
<evidence type="ECO:0000256" key="2">
    <source>
        <dbReference type="ARBA" id="ARBA00022490"/>
    </source>
</evidence>
<feature type="binding site" evidence="8">
    <location>
        <position position="193"/>
    </location>
    <ligand>
        <name>Mg(2+)</name>
        <dbReference type="ChEBI" id="CHEBI:18420"/>
    </ligand>
</feature>
<evidence type="ECO:0000256" key="3">
    <source>
        <dbReference type="ARBA" id="ARBA00022723"/>
    </source>
</evidence>
<dbReference type="InterPro" id="IPR014100">
    <property type="entry name" value="GTP-bd_Obg/CgtA"/>
</dbReference>
<dbReference type="InterPro" id="IPR031167">
    <property type="entry name" value="G_OBG"/>
</dbReference>
<dbReference type="FunFam" id="2.70.210.12:FF:000001">
    <property type="entry name" value="GTPase Obg"/>
    <property type="match status" value="1"/>
</dbReference>
<dbReference type="AlphaFoldDB" id="A0A368TQZ5"/>
<evidence type="ECO:0000313" key="12">
    <source>
        <dbReference type="EMBL" id="RCV87030.1"/>
    </source>
</evidence>
<dbReference type="PIRSF" id="PIRSF002401">
    <property type="entry name" value="GTP_bd_Obg/CgtA"/>
    <property type="match status" value="1"/>
</dbReference>
<evidence type="ECO:0000256" key="7">
    <source>
        <dbReference type="ARBA" id="ARBA00023134"/>
    </source>
</evidence>
<dbReference type="OrthoDB" id="9807318at2"/>
<dbReference type="EC" id="3.6.5.-" evidence="8"/>
<protein>
    <recommendedName>
        <fullName evidence="8">GTPase Obg</fullName>
        <ecNumber evidence="8">3.6.5.-</ecNumber>
    </recommendedName>
    <alternativeName>
        <fullName evidence="8">GTP-binding protein Obg</fullName>
    </alternativeName>
</protein>
<dbReference type="Proteomes" id="UP000252405">
    <property type="component" value="Unassembled WGS sequence"/>
</dbReference>
<dbReference type="PANTHER" id="PTHR11702:SF31">
    <property type="entry name" value="MITOCHONDRIAL RIBOSOME-ASSOCIATED GTPASE 2"/>
    <property type="match status" value="1"/>
</dbReference>
<dbReference type="InterPro" id="IPR006074">
    <property type="entry name" value="GTP1-OBG_CS"/>
</dbReference>
<keyword evidence="2 8" id="KW-0963">Cytoplasm</keyword>
<feature type="compositionally biased region" description="Basic and acidic residues" evidence="9">
    <location>
        <begin position="347"/>
        <end position="368"/>
    </location>
</feature>